<evidence type="ECO:0000256" key="1">
    <source>
        <dbReference type="HAMAP-Rule" id="MF_00598"/>
    </source>
</evidence>
<comment type="caution">
    <text evidence="2">The sequence shown here is derived from an EMBL/GenBank/DDBJ whole genome shotgun (WGS) entry which is preliminary data.</text>
</comment>
<organism evidence="2 3">
    <name type="scientific">Cognatiluteimonas weifangensis</name>
    <dbReference type="NCBI Taxonomy" id="2303539"/>
    <lineage>
        <taxon>Bacteria</taxon>
        <taxon>Pseudomonadati</taxon>
        <taxon>Pseudomonadota</taxon>
        <taxon>Gammaproteobacteria</taxon>
        <taxon>Lysobacterales</taxon>
        <taxon>Lysobacteraceae</taxon>
        <taxon>Cognatiluteimonas</taxon>
    </lineage>
</organism>
<dbReference type="AlphaFoldDB" id="A0A372DPN9"/>
<keyword evidence="3" id="KW-1185">Reference proteome</keyword>
<sequence>MKESILDVLLYLFEHYFTEDAAPPPGERPLPGRDQLANSPLLDELTQAGFSPAEIHKAFDWLDALAAQRPDAGAARADGPIRVYFGPELDKLDVDCRGFLLFLEQHGVLDADQRELVLDRAMALDQDELDLDDLKWVVLMVLFNQPGSEAAYAWMETQMFLDEPEPVH</sequence>
<gene>
    <name evidence="1" type="primary">smg</name>
    <name evidence="2" type="ORF">D0Y53_04350</name>
</gene>
<dbReference type="PANTHER" id="PTHR38692">
    <property type="entry name" value="PROTEIN SMG"/>
    <property type="match status" value="1"/>
</dbReference>
<protein>
    <recommendedName>
        <fullName evidence="1">Protein Smg homolog</fullName>
    </recommendedName>
</protein>
<reference evidence="2 3" key="1">
    <citation type="submission" date="2018-08" db="EMBL/GenBank/DDBJ databases">
        <title>Lysobacter weifangensis sp. nov., a new member of the family 'Xanthomonadaceae', isolated from soil in a farmland.</title>
        <authorList>
            <person name="Zhao H."/>
        </authorList>
    </citation>
    <scope>NUCLEOTIDE SEQUENCE [LARGE SCALE GENOMIC DNA]</scope>
    <source>
        <strain evidence="2 3">WF-2</strain>
    </source>
</reference>
<dbReference type="HAMAP" id="MF_00598">
    <property type="entry name" value="Smg"/>
    <property type="match status" value="1"/>
</dbReference>
<proteinExistence type="inferred from homology"/>
<accession>A0A372DPN9</accession>
<dbReference type="OrthoDB" id="9788984at2"/>
<dbReference type="PANTHER" id="PTHR38692:SF1">
    <property type="entry name" value="PROTEIN SMG"/>
    <property type="match status" value="1"/>
</dbReference>
<dbReference type="RefSeq" id="WP_117201974.1">
    <property type="nucleotide sequence ID" value="NZ_JBHTBK010000004.1"/>
</dbReference>
<comment type="similarity">
    <text evidence="1">Belongs to the Smg family.</text>
</comment>
<dbReference type="EMBL" id="QVPD01000003">
    <property type="protein sequence ID" value="RFP61550.1"/>
    <property type="molecule type" value="Genomic_DNA"/>
</dbReference>
<dbReference type="InterPro" id="IPR007456">
    <property type="entry name" value="Smg"/>
</dbReference>
<name>A0A372DPN9_9GAMM</name>
<dbReference type="Proteomes" id="UP000262917">
    <property type="component" value="Unassembled WGS sequence"/>
</dbReference>
<evidence type="ECO:0000313" key="3">
    <source>
        <dbReference type="Proteomes" id="UP000262917"/>
    </source>
</evidence>
<dbReference type="NCBIfam" id="NF002897">
    <property type="entry name" value="PRK03430.1"/>
    <property type="match status" value="1"/>
</dbReference>
<dbReference type="Pfam" id="PF04361">
    <property type="entry name" value="DUF494"/>
    <property type="match status" value="1"/>
</dbReference>
<evidence type="ECO:0000313" key="2">
    <source>
        <dbReference type="EMBL" id="RFP61550.1"/>
    </source>
</evidence>